<feature type="transmembrane region" description="Helical" evidence="1">
    <location>
        <begin position="99"/>
        <end position="122"/>
    </location>
</feature>
<evidence type="ECO:0000313" key="3">
    <source>
        <dbReference type="Proteomes" id="UP000006038"/>
    </source>
</evidence>
<dbReference type="KEGG" id="obr:107303474"/>
<dbReference type="OrthoDB" id="10582355at2759"/>
<keyword evidence="1" id="KW-1133">Transmembrane helix</keyword>
<dbReference type="Proteomes" id="UP000006038">
    <property type="component" value="Chromosome 1"/>
</dbReference>
<organism evidence="2">
    <name type="scientific">Oryza brachyantha</name>
    <name type="common">malo sina</name>
    <dbReference type="NCBI Taxonomy" id="4533"/>
    <lineage>
        <taxon>Eukaryota</taxon>
        <taxon>Viridiplantae</taxon>
        <taxon>Streptophyta</taxon>
        <taxon>Embryophyta</taxon>
        <taxon>Tracheophyta</taxon>
        <taxon>Spermatophyta</taxon>
        <taxon>Magnoliopsida</taxon>
        <taxon>Liliopsida</taxon>
        <taxon>Poales</taxon>
        <taxon>Poaceae</taxon>
        <taxon>BOP clade</taxon>
        <taxon>Oryzoideae</taxon>
        <taxon>Oryzeae</taxon>
        <taxon>Oryzinae</taxon>
        <taxon>Oryza</taxon>
    </lineage>
</organism>
<dbReference type="AlphaFoldDB" id="J3L6N2"/>
<dbReference type="RefSeq" id="XP_015688264.1">
    <property type="nucleotide sequence ID" value="XM_015832778.2"/>
</dbReference>
<feature type="transmembrane region" description="Helical" evidence="1">
    <location>
        <begin position="63"/>
        <end position="87"/>
    </location>
</feature>
<dbReference type="GeneID" id="107303474"/>
<keyword evidence="3" id="KW-1185">Reference proteome</keyword>
<dbReference type="Gramene" id="OB01G48880.1">
    <property type="protein sequence ID" value="OB01G48880.1"/>
    <property type="gene ID" value="OB01G48880"/>
</dbReference>
<dbReference type="HOGENOM" id="CLU_159563_0_0_1"/>
<proteinExistence type="predicted"/>
<gene>
    <name evidence="2" type="primary">LOC107303474</name>
</gene>
<name>J3L6N2_ORYBR</name>
<reference evidence="2" key="2">
    <citation type="submission" date="2013-04" db="UniProtKB">
        <authorList>
            <consortium name="EnsemblPlants"/>
        </authorList>
    </citation>
    <scope>IDENTIFICATION</scope>
</reference>
<keyword evidence="1" id="KW-0812">Transmembrane</keyword>
<sequence>MTRVTEDGDGRAVVGNPLLVQCGGGAQSAVAGYPLPKEPPPLRSSTRRGRTYRRRRPSALASCRVFAMAFLVVMALALVTEFFLVVFHDTFLSPFSVLLFLPITALLIAACYAGGLALIVCFDDGQNESNRPMQHSPV</sequence>
<accession>J3L6N2</accession>
<reference evidence="2" key="1">
    <citation type="journal article" date="2013" name="Nat. Commun.">
        <title>Whole-genome sequencing of Oryza brachyantha reveals mechanisms underlying Oryza genome evolution.</title>
        <authorList>
            <person name="Chen J."/>
            <person name="Huang Q."/>
            <person name="Gao D."/>
            <person name="Wang J."/>
            <person name="Lang Y."/>
            <person name="Liu T."/>
            <person name="Li B."/>
            <person name="Bai Z."/>
            <person name="Luis Goicoechea J."/>
            <person name="Liang C."/>
            <person name="Chen C."/>
            <person name="Zhang W."/>
            <person name="Sun S."/>
            <person name="Liao Y."/>
            <person name="Zhang X."/>
            <person name="Yang L."/>
            <person name="Song C."/>
            <person name="Wang M."/>
            <person name="Shi J."/>
            <person name="Liu G."/>
            <person name="Liu J."/>
            <person name="Zhou H."/>
            <person name="Zhou W."/>
            <person name="Yu Q."/>
            <person name="An N."/>
            <person name="Chen Y."/>
            <person name="Cai Q."/>
            <person name="Wang B."/>
            <person name="Liu B."/>
            <person name="Min J."/>
            <person name="Huang Y."/>
            <person name="Wu H."/>
            <person name="Li Z."/>
            <person name="Zhang Y."/>
            <person name="Yin Y."/>
            <person name="Song W."/>
            <person name="Jiang J."/>
            <person name="Jackson S.A."/>
            <person name="Wing R.A."/>
            <person name="Wang J."/>
            <person name="Chen M."/>
        </authorList>
    </citation>
    <scope>NUCLEOTIDE SEQUENCE [LARGE SCALE GENOMIC DNA]</scope>
    <source>
        <strain evidence="2">cv. IRGC 101232</strain>
    </source>
</reference>
<dbReference type="EnsemblPlants" id="OB01G48880.1">
    <property type="protein sequence ID" value="OB01G48880.1"/>
    <property type="gene ID" value="OB01G48880"/>
</dbReference>
<evidence type="ECO:0000256" key="1">
    <source>
        <dbReference type="SAM" id="Phobius"/>
    </source>
</evidence>
<keyword evidence="1" id="KW-0472">Membrane</keyword>
<evidence type="ECO:0000313" key="2">
    <source>
        <dbReference type="EnsemblPlants" id="OB01G48880.1"/>
    </source>
</evidence>
<protein>
    <submittedName>
        <fullName evidence="2">Uncharacterized protein</fullName>
    </submittedName>
</protein>